<feature type="compositionally biased region" description="Polar residues" evidence="1">
    <location>
        <begin position="550"/>
        <end position="564"/>
    </location>
</feature>
<feature type="compositionally biased region" description="Polar residues" evidence="1">
    <location>
        <begin position="682"/>
        <end position="709"/>
    </location>
</feature>
<name>A0A5M3N2W0_CONPW</name>
<accession>A0A5M3N2W0</accession>
<feature type="region of interest" description="Disordered" evidence="1">
    <location>
        <begin position="511"/>
        <end position="630"/>
    </location>
</feature>
<dbReference type="AlphaFoldDB" id="A0A5M3N2W0"/>
<reference evidence="3" key="1">
    <citation type="journal article" date="2012" name="Science">
        <title>The Paleozoic origin of enzymatic lignin decomposition reconstructed from 31 fungal genomes.</title>
        <authorList>
            <person name="Floudas D."/>
            <person name="Binder M."/>
            <person name="Riley R."/>
            <person name="Barry K."/>
            <person name="Blanchette R.A."/>
            <person name="Henrissat B."/>
            <person name="Martinez A.T."/>
            <person name="Otillar R."/>
            <person name="Spatafora J.W."/>
            <person name="Yadav J.S."/>
            <person name="Aerts A."/>
            <person name="Benoit I."/>
            <person name="Boyd A."/>
            <person name="Carlson A."/>
            <person name="Copeland A."/>
            <person name="Coutinho P.M."/>
            <person name="de Vries R.P."/>
            <person name="Ferreira P."/>
            <person name="Findley K."/>
            <person name="Foster B."/>
            <person name="Gaskell J."/>
            <person name="Glotzer D."/>
            <person name="Gorecki P."/>
            <person name="Heitman J."/>
            <person name="Hesse C."/>
            <person name="Hori C."/>
            <person name="Igarashi K."/>
            <person name="Jurgens J.A."/>
            <person name="Kallen N."/>
            <person name="Kersten P."/>
            <person name="Kohler A."/>
            <person name="Kuees U."/>
            <person name="Kumar T.K.A."/>
            <person name="Kuo A."/>
            <person name="LaButti K."/>
            <person name="Larrondo L.F."/>
            <person name="Lindquist E."/>
            <person name="Ling A."/>
            <person name="Lombard V."/>
            <person name="Lucas S."/>
            <person name="Lundell T."/>
            <person name="Martin R."/>
            <person name="McLaughlin D.J."/>
            <person name="Morgenstern I."/>
            <person name="Morin E."/>
            <person name="Murat C."/>
            <person name="Nagy L.G."/>
            <person name="Nolan M."/>
            <person name="Ohm R.A."/>
            <person name="Patyshakuliyeva A."/>
            <person name="Rokas A."/>
            <person name="Ruiz-Duenas F.J."/>
            <person name="Sabat G."/>
            <person name="Salamov A."/>
            <person name="Samejima M."/>
            <person name="Schmutz J."/>
            <person name="Slot J.C."/>
            <person name="St John F."/>
            <person name="Stenlid J."/>
            <person name="Sun H."/>
            <person name="Sun S."/>
            <person name="Syed K."/>
            <person name="Tsang A."/>
            <person name="Wiebenga A."/>
            <person name="Young D."/>
            <person name="Pisabarro A."/>
            <person name="Eastwood D.C."/>
            <person name="Martin F."/>
            <person name="Cullen D."/>
            <person name="Grigoriev I.V."/>
            <person name="Hibbett D.S."/>
        </authorList>
    </citation>
    <scope>NUCLEOTIDE SEQUENCE [LARGE SCALE GENOMIC DNA]</scope>
    <source>
        <strain evidence="3">RWD-64-598 SS2</strain>
    </source>
</reference>
<evidence type="ECO:0000313" key="3">
    <source>
        <dbReference type="Proteomes" id="UP000053558"/>
    </source>
</evidence>
<feature type="region of interest" description="Disordered" evidence="1">
    <location>
        <begin position="667"/>
        <end position="753"/>
    </location>
</feature>
<feature type="region of interest" description="Disordered" evidence="1">
    <location>
        <begin position="35"/>
        <end position="154"/>
    </location>
</feature>
<feature type="compositionally biased region" description="Low complexity" evidence="1">
    <location>
        <begin position="1149"/>
        <end position="1163"/>
    </location>
</feature>
<feature type="compositionally biased region" description="Polar residues" evidence="1">
    <location>
        <begin position="1099"/>
        <end position="1138"/>
    </location>
</feature>
<protein>
    <submittedName>
        <fullName evidence="2">Uncharacterized protein</fullName>
    </submittedName>
</protein>
<comment type="caution">
    <text evidence="2">The sequence shown here is derived from an EMBL/GenBank/DDBJ whole genome shotgun (WGS) entry which is preliminary data.</text>
</comment>
<evidence type="ECO:0000313" key="2">
    <source>
        <dbReference type="EMBL" id="EIW85364.1"/>
    </source>
</evidence>
<organism evidence="2 3">
    <name type="scientific">Coniophora puteana (strain RWD-64-598)</name>
    <name type="common">Brown rot fungus</name>
    <dbReference type="NCBI Taxonomy" id="741705"/>
    <lineage>
        <taxon>Eukaryota</taxon>
        <taxon>Fungi</taxon>
        <taxon>Dikarya</taxon>
        <taxon>Basidiomycota</taxon>
        <taxon>Agaricomycotina</taxon>
        <taxon>Agaricomycetes</taxon>
        <taxon>Agaricomycetidae</taxon>
        <taxon>Boletales</taxon>
        <taxon>Coniophorineae</taxon>
        <taxon>Coniophoraceae</taxon>
        <taxon>Coniophora</taxon>
    </lineage>
</organism>
<sequence>MDSNSQRVQATNTLGRSGSFFGALKSIVAAPFQWFSNTDDEFEDTAGKRRRLPSPANRPRDTGDEYQNAPKRMRIDTPEPEKRQTHYNDPPPSAFLPRRSPRPRSSRATLSPRKTLRPPAGSFATSVSAPRGRRTLSPHPAGIHGPAGMSRTMSLDPPSNFSTLSGPKRLSRDVTMEDIGKETSSRDMSVIRDVSLEPGRRTYMRTSLTPQPSGSNFGPNVPPRRERDPSEPPPLASLISNPTFIKPPQNLQKQGTTDMSQQMTLGSLAQSRKHGNSPSRQGSLLFGSNAPAESSSTPLWPVNAAEKALHELDVYKTPLLPTRLRGSSEIPEMFMPKKKHQITLMHDDRDERPRLGTKGKGKRKVPDSPAKPYAGEGGMKKWLARRKREEEEAKKREEEELMDDDKPLEEQRLDITNTVEALQKKDAIAPPDPTFEPGVPFTSGLETSLRVGRSRSSRNHIERPSSNRMNKFSAAFDVDEDDMADDARAADFKMLEEAAKKAPVFEVPTSFTFAKETPITHDSTNAKEPPVSSLPFSLSNAGSSPVKVTPVQTSTPQVSKTAQAFETPASARAPAPIIPSISFEPPTPQPPKPSKPEAAPSAFDFNKPPAPAPSVASAPESSKKDGIPNFFASSLSKSAASSAPPPSSNLASSAPSLFGIQAPAIGGKLAEATPEPSKAQEAATSLFGTTHKPTQPSLFGSAAPASTSLFAPPAADKASSIFGSTSSAISPSSTTESAQATPSTTTSQVAAPPAAAPALFSFSNSAPEASASKSIFTDGAKTAQPAEPKPSPLMFGSGPSTSGTTSAPFNFGLPSPHPPSASEPSKPGFSFGQADAPKNTSTSTTLEAPKPAFGSQTQPAFSFGQRPSSAPLDPSLENRATSPFSFGSAPATPPAQEKKPAPFSFGTPTTTAPAFNFGTPSASNGTADNNKSVTFGQSTPARPITPPKDQEVSMDESPVRDANVTNDGKPAERPSLNFSFGSGSVLFGNQSSSQPPSAGGFGFNSPSTPNAFGSKPEEKSTENKTGFAFGQSSTNSPFSFGKPLDSPATATSTNAPFSFGQSSPSAAPSSPFTFGTPANSSPFGAAASPASAPTGPFSQPQSTFTFGGSNNTQPSSNGAFTFGSGSQPASPANNNVPLSQPGGSGGAFAFGQSNGSAPSSPFAAPTPPPAEGGGALFTIGAAPQTQTPPGLRQIKKLPNRRGGRR</sequence>
<proteinExistence type="predicted"/>
<evidence type="ECO:0000256" key="1">
    <source>
        <dbReference type="SAM" id="MobiDB-lite"/>
    </source>
</evidence>
<dbReference type="Proteomes" id="UP000053558">
    <property type="component" value="Unassembled WGS sequence"/>
</dbReference>
<feature type="region of interest" description="Disordered" evidence="1">
    <location>
        <begin position="347"/>
        <end position="410"/>
    </location>
</feature>
<feature type="compositionally biased region" description="Low complexity" evidence="1">
    <location>
        <begin position="796"/>
        <end position="806"/>
    </location>
</feature>
<dbReference type="KEGG" id="cput:CONPUDRAFT_162572"/>
<dbReference type="OMA" id="KEPAHNT"/>
<feature type="compositionally biased region" description="Basic and acidic residues" evidence="1">
    <location>
        <begin position="73"/>
        <end position="86"/>
    </location>
</feature>
<feature type="compositionally biased region" description="Polar residues" evidence="1">
    <location>
        <begin position="238"/>
        <end position="282"/>
    </location>
</feature>
<feature type="region of interest" description="Disordered" evidence="1">
    <location>
        <begin position="770"/>
        <end position="1205"/>
    </location>
</feature>
<gene>
    <name evidence="2" type="ORF">CONPUDRAFT_162572</name>
</gene>
<feature type="compositionally biased region" description="Basic residues" evidence="1">
    <location>
        <begin position="1193"/>
        <end position="1205"/>
    </location>
</feature>
<dbReference type="OrthoDB" id="3230904at2759"/>
<feature type="compositionally biased region" description="Polar residues" evidence="1">
    <location>
        <begin position="534"/>
        <end position="543"/>
    </location>
</feature>
<feature type="compositionally biased region" description="Low complexity" evidence="1">
    <location>
        <begin position="568"/>
        <end position="584"/>
    </location>
</feature>
<feature type="compositionally biased region" description="Low complexity" evidence="1">
    <location>
        <begin position="718"/>
        <end position="753"/>
    </location>
</feature>
<feature type="compositionally biased region" description="Polar residues" evidence="1">
    <location>
        <begin position="204"/>
        <end position="218"/>
    </location>
</feature>
<feature type="compositionally biased region" description="Low complexity" evidence="1">
    <location>
        <begin position="1055"/>
        <end position="1098"/>
    </location>
</feature>
<feature type="compositionally biased region" description="Basic and acidic residues" evidence="1">
    <location>
        <begin position="387"/>
        <end position="410"/>
    </location>
</feature>
<dbReference type="RefSeq" id="XP_007764869.1">
    <property type="nucleotide sequence ID" value="XM_007766679.1"/>
</dbReference>
<feature type="compositionally biased region" description="Polar residues" evidence="1">
    <location>
        <begin position="854"/>
        <end position="868"/>
    </location>
</feature>
<feature type="compositionally biased region" description="Polar residues" evidence="1">
    <location>
        <begin position="976"/>
        <end position="996"/>
    </location>
</feature>
<dbReference type="GeneID" id="19204739"/>
<feature type="region of interest" description="Disordered" evidence="1">
    <location>
        <begin position="204"/>
        <end position="298"/>
    </location>
</feature>
<feature type="region of interest" description="Disordered" evidence="1">
    <location>
        <begin position="424"/>
        <end position="468"/>
    </location>
</feature>
<feature type="compositionally biased region" description="Polar residues" evidence="1">
    <location>
        <begin position="906"/>
        <end position="940"/>
    </location>
</feature>
<keyword evidence="3" id="KW-1185">Reference proteome</keyword>
<dbReference type="EMBL" id="JH711574">
    <property type="protein sequence ID" value="EIW85364.1"/>
    <property type="molecule type" value="Genomic_DNA"/>
</dbReference>